<reference evidence="2" key="1">
    <citation type="submission" date="2016-05" db="EMBL/GenBank/DDBJ databases">
        <authorList>
            <person name="Naeem Raeece"/>
        </authorList>
    </citation>
    <scope>NUCLEOTIDE SEQUENCE [LARGE SCALE GENOMIC DNA]</scope>
</reference>
<dbReference type="EMBL" id="FLRD01000014">
    <property type="protein sequence ID" value="SBT31272.1"/>
    <property type="molecule type" value="Genomic_DNA"/>
</dbReference>
<name>A0A1A8YIW5_PLAOA</name>
<dbReference type="Proteomes" id="UP000078555">
    <property type="component" value="Unassembled WGS sequence"/>
</dbReference>
<evidence type="ECO:0000313" key="2">
    <source>
        <dbReference type="Proteomes" id="UP000078555"/>
    </source>
</evidence>
<proteinExistence type="predicted"/>
<gene>
    <name evidence="1" type="ORF">POVWA1_006310</name>
</gene>
<protein>
    <submittedName>
        <fullName evidence="1">Uncharacterized protein</fullName>
    </submittedName>
</protein>
<organism evidence="1 2">
    <name type="scientific">Plasmodium ovale wallikeri</name>
    <dbReference type="NCBI Taxonomy" id="864142"/>
    <lineage>
        <taxon>Eukaryota</taxon>
        <taxon>Sar</taxon>
        <taxon>Alveolata</taxon>
        <taxon>Apicomplexa</taxon>
        <taxon>Aconoidasida</taxon>
        <taxon>Haemosporida</taxon>
        <taxon>Plasmodiidae</taxon>
        <taxon>Plasmodium</taxon>
        <taxon>Plasmodium (Plasmodium)</taxon>
    </lineage>
</organism>
<dbReference type="AlphaFoldDB" id="A0A1A8YIW5"/>
<keyword evidence="2" id="KW-1185">Reference proteome</keyword>
<evidence type="ECO:0000313" key="1">
    <source>
        <dbReference type="EMBL" id="SBT31272.1"/>
    </source>
</evidence>
<accession>A0A1A8YIW5</accession>
<sequence>MEKPPLPHERVQNILNCKSKCPPLGKKASCALSCLSRRYFSMNKIEKPPISNKKDVYKYYDDRLREDISPLKLVRSLCAHVHGAFAHFAYVGRRPSTYGLLRIWRADEADIGYNDKDNLFNLHSSLASGKKKKKKKMYTHMVVRWGPYIPWICTPRCVLPNFVNSHGRRERNTLSKLTDRVQTRGALSIE</sequence>